<keyword evidence="2" id="KW-1185">Reference proteome</keyword>
<reference evidence="2" key="1">
    <citation type="submission" date="2016-07" db="EMBL/GenBank/DDBJ databases">
        <title>Phaeobacter portensis sp. nov., a tropodithietic acid producing bacterium isolated from a German harbor.</title>
        <authorList>
            <person name="Freese H.M."/>
            <person name="Bunk B."/>
            <person name="Breider S."/>
            <person name="Brinkhoff T."/>
        </authorList>
    </citation>
    <scope>NUCLEOTIDE SEQUENCE [LARGE SCALE GENOMIC DNA]</scope>
    <source>
        <strain evidence="2">P97</strain>
    </source>
</reference>
<organism evidence="1 2">
    <name type="scientific">Phaeobacter porticola</name>
    <dbReference type="NCBI Taxonomy" id="1844006"/>
    <lineage>
        <taxon>Bacteria</taxon>
        <taxon>Pseudomonadati</taxon>
        <taxon>Pseudomonadota</taxon>
        <taxon>Alphaproteobacteria</taxon>
        <taxon>Rhodobacterales</taxon>
        <taxon>Roseobacteraceae</taxon>
        <taxon>Phaeobacter</taxon>
    </lineage>
</organism>
<accession>A0A1L3I3W5</accession>
<dbReference type="EMBL" id="CP016364">
    <property type="protein sequence ID" value="APG46803.1"/>
    <property type="molecule type" value="Genomic_DNA"/>
</dbReference>
<dbReference type="RefSeq" id="WP_072504435.1">
    <property type="nucleotide sequence ID" value="NZ_CP016364.1"/>
</dbReference>
<protein>
    <submittedName>
        <fullName evidence="1">Uncharacterized protein</fullName>
    </submittedName>
</protein>
<dbReference type="Proteomes" id="UP000183859">
    <property type="component" value="Chromosome"/>
</dbReference>
<sequence>MTAHRFRPPSLSHLTRFMAIGLAALGIGSGAAIAKSVQIPELATPITTVRLIGDETTLKLSNGIGAAQTLEISTGNSVGCRLDARVEQSGDTLEIHLTRSGIETSWWCEPELHIAMPPELGLKVEVAKLVADIRGAFGAVDIASENAVVNFTGDAAHFKLTGAKAISRLEFGPATKRENVDVAVPLNLSHVSFRTE</sequence>
<name>A0A1L3I3W5_9RHOB</name>
<dbReference type="OrthoDB" id="7666988at2"/>
<dbReference type="STRING" id="1844006.PhaeoP97_01380"/>
<evidence type="ECO:0000313" key="2">
    <source>
        <dbReference type="Proteomes" id="UP000183859"/>
    </source>
</evidence>
<gene>
    <name evidence="1" type="ORF">PhaeoP97_01380</name>
</gene>
<dbReference type="AlphaFoldDB" id="A0A1L3I3W5"/>
<evidence type="ECO:0000313" key="1">
    <source>
        <dbReference type="EMBL" id="APG46803.1"/>
    </source>
</evidence>
<proteinExistence type="predicted"/>
<dbReference type="KEGG" id="php:PhaeoP97_01380"/>